<comment type="cofactor">
    <cofactor evidence="1">
        <name>[4Fe-4S] cluster</name>
        <dbReference type="ChEBI" id="CHEBI:49883"/>
    </cofactor>
</comment>
<dbReference type="PROSITE" id="PS51332">
    <property type="entry name" value="B12_BINDING"/>
    <property type="match status" value="1"/>
</dbReference>
<evidence type="ECO:0000256" key="4">
    <source>
        <dbReference type="ARBA" id="ARBA00022691"/>
    </source>
</evidence>
<name>A0A1H7VK65_9BACT</name>
<dbReference type="GO" id="GO:0046872">
    <property type="term" value="F:metal ion binding"/>
    <property type="evidence" value="ECO:0007669"/>
    <property type="project" value="UniProtKB-KW"/>
</dbReference>
<dbReference type="InterPro" id="IPR006638">
    <property type="entry name" value="Elp3/MiaA/NifB-like_rSAM"/>
</dbReference>
<protein>
    <submittedName>
        <fullName evidence="10">Radical SAM superfamily enzyme YgiQ, UPF0313 family</fullName>
    </submittedName>
</protein>
<dbReference type="Gene3D" id="3.80.30.20">
    <property type="entry name" value="tm_1862 like domain"/>
    <property type="match status" value="1"/>
</dbReference>
<dbReference type="PROSITE" id="PS51918">
    <property type="entry name" value="RADICAL_SAM"/>
    <property type="match status" value="1"/>
</dbReference>
<evidence type="ECO:0000256" key="7">
    <source>
        <dbReference type="ARBA" id="ARBA00023014"/>
    </source>
</evidence>
<keyword evidence="2" id="KW-0489">Methyltransferase</keyword>
<dbReference type="InterPro" id="IPR023404">
    <property type="entry name" value="rSAM_horseshoe"/>
</dbReference>
<evidence type="ECO:0000256" key="3">
    <source>
        <dbReference type="ARBA" id="ARBA00022679"/>
    </source>
</evidence>
<dbReference type="CDD" id="cd01335">
    <property type="entry name" value="Radical_SAM"/>
    <property type="match status" value="1"/>
</dbReference>
<dbReference type="InterPro" id="IPR051198">
    <property type="entry name" value="BchE-like"/>
</dbReference>
<dbReference type="SFLD" id="SFLDS00029">
    <property type="entry name" value="Radical_SAM"/>
    <property type="match status" value="1"/>
</dbReference>
<evidence type="ECO:0000256" key="2">
    <source>
        <dbReference type="ARBA" id="ARBA00022603"/>
    </source>
</evidence>
<dbReference type="Proteomes" id="UP000198744">
    <property type="component" value="Unassembled WGS sequence"/>
</dbReference>
<dbReference type="SUPFAM" id="SSF102114">
    <property type="entry name" value="Radical SAM enzymes"/>
    <property type="match status" value="1"/>
</dbReference>
<dbReference type="Pfam" id="PF02310">
    <property type="entry name" value="B12-binding"/>
    <property type="match status" value="1"/>
</dbReference>
<evidence type="ECO:0000256" key="1">
    <source>
        <dbReference type="ARBA" id="ARBA00001966"/>
    </source>
</evidence>
<evidence type="ECO:0000259" key="9">
    <source>
        <dbReference type="PROSITE" id="PS51918"/>
    </source>
</evidence>
<keyword evidence="6" id="KW-0408">Iron</keyword>
<dbReference type="InterPro" id="IPR036724">
    <property type="entry name" value="Cobalamin-bd_sf"/>
</dbReference>
<dbReference type="OrthoDB" id="9804952at2"/>
<dbReference type="SMART" id="SM00729">
    <property type="entry name" value="Elp3"/>
    <property type="match status" value="1"/>
</dbReference>
<dbReference type="STRING" id="43775.SAMN04489760_10432"/>
<feature type="domain" description="Radical SAM core" evidence="9">
    <location>
        <begin position="169"/>
        <end position="399"/>
    </location>
</feature>
<dbReference type="PANTHER" id="PTHR43409:SF7">
    <property type="entry name" value="BLL1977 PROTEIN"/>
    <property type="match status" value="1"/>
</dbReference>
<dbReference type="SFLD" id="SFLDG01082">
    <property type="entry name" value="B12-binding_domain_containing"/>
    <property type="match status" value="1"/>
</dbReference>
<organism evidence="10 11">
    <name type="scientific">Syntrophus gentianae</name>
    <dbReference type="NCBI Taxonomy" id="43775"/>
    <lineage>
        <taxon>Bacteria</taxon>
        <taxon>Pseudomonadati</taxon>
        <taxon>Thermodesulfobacteriota</taxon>
        <taxon>Syntrophia</taxon>
        <taxon>Syntrophales</taxon>
        <taxon>Syntrophaceae</taxon>
        <taxon>Syntrophus</taxon>
    </lineage>
</organism>
<dbReference type="InterPro" id="IPR034466">
    <property type="entry name" value="Methyltransferase_Class_B"/>
</dbReference>
<keyword evidence="5" id="KW-0479">Metal-binding</keyword>
<dbReference type="RefSeq" id="WP_093882390.1">
    <property type="nucleotide sequence ID" value="NZ_FOBS01000004.1"/>
</dbReference>
<feature type="domain" description="B12-binding" evidence="8">
    <location>
        <begin position="1"/>
        <end position="134"/>
    </location>
</feature>
<sequence length="443" mass="49495">MKILFLEIETDSTWTLPSIGAAFIASYVRKHGHEAAQFKVQPDCTTTEIIAAIENESPDLLGFSLTTRQYARAVSIAVELRKKLDLPIVAGGLHPTFSPLSVLDSGAFDFVCLGEGEEAVCSLFSHLGKGKDLHTAKIANIWVKGSQRPTMRPPLACQQIPFVARDLLKETHGVYHISTMRGCPFQCTYCAGGAINRLYGSGYLRRRPVGDVLEELRRIDRQSPISYVIFLDDTFTVNRGWLEDFCTSYGREFGRGFSINARPDTVTPELISLLAKAGCRHIVYGIESGSRRVREKILNRPGDNRQLIEVFRWTKEAGILATANYMIGIPGETPDDIESTLALNEALDPDDFGHFVFHPYPGTPLFKLCRQKGYLPENHEELPADNRRSILILPDLPQDAIRHYDQVFATVRENRYLQRYGSPLSEAQKAEAIKNLRGGRPAG</sequence>
<dbReference type="InterPro" id="IPR007197">
    <property type="entry name" value="rSAM"/>
</dbReference>
<dbReference type="SUPFAM" id="SSF52242">
    <property type="entry name" value="Cobalamin (vitamin B12)-binding domain"/>
    <property type="match status" value="1"/>
</dbReference>
<dbReference type="InterPro" id="IPR058240">
    <property type="entry name" value="rSAM_sf"/>
</dbReference>
<dbReference type="Gene3D" id="3.40.50.280">
    <property type="entry name" value="Cobalamin-binding domain"/>
    <property type="match status" value="1"/>
</dbReference>
<keyword evidence="3" id="KW-0808">Transferase</keyword>
<keyword evidence="11" id="KW-1185">Reference proteome</keyword>
<evidence type="ECO:0000256" key="6">
    <source>
        <dbReference type="ARBA" id="ARBA00023004"/>
    </source>
</evidence>
<evidence type="ECO:0000313" key="11">
    <source>
        <dbReference type="Proteomes" id="UP000198744"/>
    </source>
</evidence>
<proteinExistence type="predicted"/>
<dbReference type="GO" id="GO:0005829">
    <property type="term" value="C:cytosol"/>
    <property type="evidence" value="ECO:0007669"/>
    <property type="project" value="TreeGrafter"/>
</dbReference>
<accession>A0A1H7VK65</accession>
<dbReference type="EMBL" id="FOBS01000004">
    <property type="protein sequence ID" value="SEM09616.1"/>
    <property type="molecule type" value="Genomic_DNA"/>
</dbReference>
<evidence type="ECO:0000313" key="10">
    <source>
        <dbReference type="EMBL" id="SEM09616.1"/>
    </source>
</evidence>
<gene>
    <name evidence="10" type="ORF">SAMN04489760_10432</name>
</gene>
<keyword evidence="7" id="KW-0411">Iron-sulfur</keyword>
<dbReference type="PANTHER" id="PTHR43409">
    <property type="entry name" value="ANAEROBIC MAGNESIUM-PROTOPORPHYRIN IX MONOMETHYL ESTER CYCLASE-RELATED"/>
    <property type="match status" value="1"/>
</dbReference>
<dbReference type="GO" id="GO:0003824">
    <property type="term" value="F:catalytic activity"/>
    <property type="evidence" value="ECO:0007669"/>
    <property type="project" value="InterPro"/>
</dbReference>
<dbReference type="Pfam" id="PF04055">
    <property type="entry name" value="Radical_SAM"/>
    <property type="match status" value="1"/>
</dbReference>
<evidence type="ECO:0000256" key="5">
    <source>
        <dbReference type="ARBA" id="ARBA00022723"/>
    </source>
</evidence>
<dbReference type="AlphaFoldDB" id="A0A1H7VK65"/>
<dbReference type="CDD" id="cd02068">
    <property type="entry name" value="radical_SAM_B12_BD"/>
    <property type="match status" value="1"/>
</dbReference>
<dbReference type="InterPro" id="IPR006158">
    <property type="entry name" value="Cobalamin-bd"/>
</dbReference>
<dbReference type="GO" id="GO:0031419">
    <property type="term" value="F:cobalamin binding"/>
    <property type="evidence" value="ECO:0007669"/>
    <property type="project" value="InterPro"/>
</dbReference>
<dbReference type="SFLD" id="SFLDG01123">
    <property type="entry name" value="methyltransferase_(Class_B)"/>
    <property type="match status" value="1"/>
</dbReference>
<dbReference type="GO" id="GO:0051539">
    <property type="term" value="F:4 iron, 4 sulfur cluster binding"/>
    <property type="evidence" value="ECO:0007669"/>
    <property type="project" value="UniProtKB-KW"/>
</dbReference>
<reference evidence="10 11" key="1">
    <citation type="submission" date="2016-10" db="EMBL/GenBank/DDBJ databases">
        <authorList>
            <person name="de Groot N.N."/>
        </authorList>
    </citation>
    <scope>NUCLEOTIDE SEQUENCE [LARGE SCALE GENOMIC DNA]</scope>
    <source>
        <strain evidence="10 11">DSM 8423</strain>
    </source>
</reference>
<keyword evidence="4" id="KW-0949">S-adenosyl-L-methionine</keyword>
<evidence type="ECO:0000259" key="8">
    <source>
        <dbReference type="PROSITE" id="PS51332"/>
    </source>
</evidence>